<dbReference type="EMBL" id="PNBA02000008">
    <property type="protein sequence ID" value="KAG6415866.1"/>
    <property type="molecule type" value="Genomic_DNA"/>
</dbReference>
<name>A0A8X8XKT6_SALSN</name>
<protein>
    <submittedName>
        <fullName evidence="1">Uncharacterized protein</fullName>
    </submittedName>
</protein>
<reference evidence="1" key="1">
    <citation type="submission" date="2018-01" db="EMBL/GenBank/DDBJ databases">
        <authorList>
            <person name="Mao J.F."/>
        </authorList>
    </citation>
    <scope>NUCLEOTIDE SEQUENCE</scope>
    <source>
        <strain evidence="1">Huo1</strain>
        <tissue evidence="1">Leaf</tissue>
    </source>
</reference>
<reference evidence="1" key="2">
    <citation type="submission" date="2020-08" db="EMBL/GenBank/DDBJ databases">
        <title>Plant Genome Project.</title>
        <authorList>
            <person name="Zhang R.-G."/>
        </authorList>
    </citation>
    <scope>NUCLEOTIDE SEQUENCE</scope>
    <source>
        <strain evidence="1">Huo1</strain>
        <tissue evidence="1">Leaf</tissue>
    </source>
</reference>
<evidence type="ECO:0000313" key="2">
    <source>
        <dbReference type="Proteomes" id="UP000298416"/>
    </source>
</evidence>
<dbReference type="AlphaFoldDB" id="A0A8X8XKT6"/>
<dbReference type="Proteomes" id="UP000298416">
    <property type="component" value="Unassembled WGS sequence"/>
</dbReference>
<keyword evidence="2" id="KW-1185">Reference proteome</keyword>
<sequence>MFPANEVQFANPGIVSISEPYYGGYEVPVVQPEMSYPRISDGSLSSIVQPYCGGYEAPVPVLASPMMRAAEVDLLRNGQDLKRQKCDGYEAGEPTPLSFDGLDVDFDIDLDIDFDLHPGPAI</sequence>
<comment type="caution">
    <text evidence="1">The sequence shown here is derived from an EMBL/GenBank/DDBJ whole genome shotgun (WGS) entry which is preliminary data.</text>
</comment>
<evidence type="ECO:0000313" key="1">
    <source>
        <dbReference type="EMBL" id="KAG6415866.1"/>
    </source>
</evidence>
<organism evidence="1">
    <name type="scientific">Salvia splendens</name>
    <name type="common">Scarlet sage</name>
    <dbReference type="NCBI Taxonomy" id="180675"/>
    <lineage>
        <taxon>Eukaryota</taxon>
        <taxon>Viridiplantae</taxon>
        <taxon>Streptophyta</taxon>
        <taxon>Embryophyta</taxon>
        <taxon>Tracheophyta</taxon>
        <taxon>Spermatophyta</taxon>
        <taxon>Magnoliopsida</taxon>
        <taxon>eudicotyledons</taxon>
        <taxon>Gunneridae</taxon>
        <taxon>Pentapetalae</taxon>
        <taxon>asterids</taxon>
        <taxon>lamiids</taxon>
        <taxon>Lamiales</taxon>
        <taxon>Lamiaceae</taxon>
        <taxon>Nepetoideae</taxon>
        <taxon>Mentheae</taxon>
        <taxon>Salviinae</taxon>
        <taxon>Salvia</taxon>
        <taxon>Salvia subgen. Calosphace</taxon>
        <taxon>core Calosphace</taxon>
    </lineage>
</organism>
<proteinExistence type="predicted"/>
<gene>
    <name evidence="1" type="ORF">SASPL_123285</name>
</gene>
<accession>A0A8X8XKT6</accession>